<dbReference type="PANTHER" id="PTHR30477">
    <property type="entry name" value="ABC-TRANSPORTER METAL-BINDING PROTEIN"/>
    <property type="match status" value="1"/>
</dbReference>
<feature type="transmembrane region" description="Helical" evidence="9">
    <location>
        <begin position="13"/>
        <end position="35"/>
    </location>
</feature>
<sequence>MLELLLEPFQYNYMQKAIFVSMGVGVVCAFLSAFLMLKGWSLIGDALSHAVVPGVAIAYALKLPYAFGAFFSGILAALSILWVKSITRIKEDAVIGFIFTTFFALGMFIVSLNPTSVDVNAIVMGNILGIADEDLWQVAIIIGLSLLGLIFFWKDLLLTFFDEHHALSVGLSPLLYKILFFTLLSACVVVALQTVGAILVIAMVVTPGATAYLLTDKFPRLVIIAILIGSLSSGIGAYLSYFLNGATGGVIVCLQTFIFLLAFCFAPKYGLISQKRKRLEAINE</sequence>
<dbReference type="InterPro" id="IPR037294">
    <property type="entry name" value="ABC_BtuC-like"/>
</dbReference>
<feature type="transmembrane region" description="Helical" evidence="9">
    <location>
        <begin position="174"/>
        <end position="191"/>
    </location>
</feature>
<proteinExistence type="inferred from homology"/>
<dbReference type="InterPro" id="IPR001626">
    <property type="entry name" value="ABC_TroCD"/>
</dbReference>
<dbReference type="EMBL" id="UFRN01000002">
    <property type="protein sequence ID" value="SUT89902.1"/>
    <property type="molecule type" value="Genomic_DNA"/>
</dbReference>
<gene>
    <name evidence="10" type="primary">yfeC</name>
    <name evidence="10" type="ORF">NCTC4191_00162</name>
</gene>
<keyword evidence="6 9" id="KW-0472">Membrane</keyword>
<evidence type="ECO:0000256" key="2">
    <source>
        <dbReference type="ARBA" id="ARBA00008034"/>
    </source>
</evidence>
<feature type="transmembrane region" description="Helical" evidence="9">
    <location>
        <begin position="197"/>
        <end position="214"/>
    </location>
</feature>
<dbReference type="GO" id="GO:0055085">
    <property type="term" value="P:transmembrane transport"/>
    <property type="evidence" value="ECO:0007669"/>
    <property type="project" value="InterPro"/>
</dbReference>
<keyword evidence="3" id="KW-0406">Ion transport</keyword>
<dbReference type="Gene3D" id="1.10.3470.10">
    <property type="entry name" value="ABC transporter involved in vitamin B12 uptake, BtuC"/>
    <property type="match status" value="1"/>
</dbReference>
<dbReference type="Pfam" id="PF00950">
    <property type="entry name" value="ABC-3"/>
    <property type="match status" value="1"/>
</dbReference>
<evidence type="ECO:0000256" key="4">
    <source>
        <dbReference type="ARBA" id="ARBA00022692"/>
    </source>
</evidence>
<evidence type="ECO:0000256" key="8">
    <source>
        <dbReference type="RuleBase" id="RU003943"/>
    </source>
</evidence>
<dbReference type="Proteomes" id="UP000254253">
    <property type="component" value="Unassembled WGS sequence"/>
</dbReference>
<keyword evidence="8" id="KW-0813">Transport</keyword>
<dbReference type="GO" id="GO:0071281">
    <property type="term" value="P:cellular response to iron ion"/>
    <property type="evidence" value="ECO:0007669"/>
    <property type="project" value="UniProtKB-ARBA"/>
</dbReference>
<dbReference type="GO" id="GO:0010043">
    <property type="term" value="P:response to zinc ion"/>
    <property type="evidence" value="ECO:0007669"/>
    <property type="project" value="TreeGrafter"/>
</dbReference>
<name>A0A380TRF4_ACTLI</name>
<feature type="transmembrane region" description="Helical" evidence="9">
    <location>
        <begin position="65"/>
        <end position="83"/>
    </location>
</feature>
<feature type="transmembrane region" description="Helical" evidence="9">
    <location>
        <begin position="221"/>
        <end position="243"/>
    </location>
</feature>
<comment type="function">
    <text evidence="7">Part of an ATP-driven transport system HI_0359/HI_0360/HI_0361/HI_0362 for iron.</text>
</comment>
<evidence type="ECO:0000256" key="7">
    <source>
        <dbReference type="ARBA" id="ARBA00055290"/>
    </source>
</evidence>
<keyword evidence="11" id="KW-1185">Reference proteome</keyword>
<dbReference type="GO" id="GO:0006826">
    <property type="term" value="P:iron ion transport"/>
    <property type="evidence" value="ECO:0007669"/>
    <property type="project" value="UniProtKB-KW"/>
</dbReference>
<keyword evidence="4 8" id="KW-0812">Transmembrane</keyword>
<evidence type="ECO:0000256" key="9">
    <source>
        <dbReference type="SAM" id="Phobius"/>
    </source>
</evidence>
<reference evidence="10 11" key="1">
    <citation type="submission" date="2018-06" db="EMBL/GenBank/DDBJ databases">
        <authorList>
            <consortium name="Pathogen Informatics"/>
            <person name="Doyle S."/>
        </authorList>
    </citation>
    <scope>NUCLEOTIDE SEQUENCE [LARGE SCALE GENOMIC DNA]</scope>
    <source>
        <strain evidence="10 11">NCTC4191</strain>
    </source>
</reference>
<comment type="subcellular location">
    <subcellularLocation>
        <location evidence="8">Cell membrane</location>
        <topology evidence="8">Multi-pass membrane protein</topology>
    </subcellularLocation>
    <subcellularLocation>
        <location evidence="1">Membrane</location>
        <topology evidence="1">Multi-pass membrane protein</topology>
    </subcellularLocation>
</comment>
<evidence type="ECO:0000256" key="6">
    <source>
        <dbReference type="ARBA" id="ARBA00023136"/>
    </source>
</evidence>
<dbReference type="FunFam" id="1.10.3470.10:FF:000003">
    <property type="entry name" value="Iron ABC transporter permease SitD"/>
    <property type="match status" value="1"/>
</dbReference>
<comment type="similarity">
    <text evidence="2 8">Belongs to the ABC-3 integral membrane protein family.</text>
</comment>
<organism evidence="10 11">
    <name type="scientific">Actinobacillus lignieresii</name>
    <dbReference type="NCBI Taxonomy" id="720"/>
    <lineage>
        <taxon>Bacteria</taxon>
        <taxon>Pseudomonadati</taxon>
        <taxon>Pseudomonadota</taxon>
        <taxon>Gammaproteobacteria</taxon>
        <taxon>Pasteurellales</taxon>
        <taxon>Pasteurellaceae</taxon>
        <taxon>Actinobacillus</taxon>
    </lineage>
</organism>
<dbReference type="CDD" id="cd06550">
    <property type="entry name" value="TM_ABC_iron-siderophores_like"/>
    <property type="match status" value="1"/>
</dbReference>
<feature type="transmembrane region" description="Helical" evidence="9">
    <location>
        <begin position="95"/>
        <end position="115"/>
    </location>
</feature>
<feature type="transmembrane region" description="Helical" evidence="9">
    <location>
        <begin position="135"/>
        <end position="153"/>
    </location>
</feature>
<dbReference type="GO" id="GO:0043190">
    <property type="term" value="C:ATP-binding cassette (ABC) transporter complex"/>
    <property type="evidence" value="ECO:0007669"/>
    <property type="project" value="InterPro"/>
</dbReference>
<evidence type="ECO:0000256" key="5">
    <source>
        <dbReference type="ARBA" id="ARBA00022989"/>
    </source>
</evidence>
<keyword evidence="5 9" id="KW-1133">Transmembrane helix</keyword>
<evidence type="ECO:0000313" key="11">
    <source>
        <dbReference type="Proteomes" id="UP000254253"/>
    </source>
</evidence>
<dbReference type="AlphaFoldDB" id="A0A380TRF4"/>
<dbReference type="PANTHER" id="PTHR30477:SF13">
    <property type="entry name" value="IRON TRANSPORT SYSTEM MEMBRANE PROTEIN HI_0360-RELATED"/>
    <property type="match status" value="1"/>
</dbReference>
<accession>A0A380TRF4</accession>
<keyword evidence="3" id="KW-0410">Iron transport</keyword>
<evidence type="ECO:0000256" key="1">
    <source>
        <dbReference type="ARBA" id="ARBA00004141"/>
    </source>
</evidence>
<dbReference type="RefSeq" id="WP_115586529.1">
    <property type="nucleotide sequence ID" value="NZ_LR134169.1"/>
</dbReference>
<dbReference type="SUPFAM" id="SSF81345">
    <property type="entry name" value="ABC transporter involved in vitamin B12 uptake, BtuC"/>
    <property type="match status" value="1"/>
</dbReference>
<protein>
    <submittedName>
        <fullName evidence="10">Iron (Chelated) transport system membrane protein</fullName>
    </submittedName>
</protein>
<keyword evidence="3" id="KW-0408">Iron</keyword>
<feature type="transmembrane region" description="Helical" evidence="9">
    <location>
        <begin position="249"/>
        <end position="271"/>
    </location>
</feature>
<evidence type="ECO:0000313" key="10">
    <source>
        <dbReference type="EMBL" id="SUT89902.1"/>
    </source>
</evidence>
<evidence type="ECO:0000256" key="3">
    <source>
        <dbReference type="ARBA" id="ARBA00022496"/>
    </source>
</evidence>